<evidence type="ECO:0000256" key="1">
    <source>
        <dbReference type="SAM" id="MobiDB-lite"/>
    </source>
</evidence>
<protein>
    <submittedName>
        <fullName evidence="2">Uncharacterized protein</fullName>
    </submittedName>
</protein>
<evidence type="ECO:0000313" key="2">
    <source>
        <dbReference type="EMBL" id="KAG6939722.1"/>
    </source>
</evidence>
<proteinExistence type="predicted"/>
<gene>
    <name evidence="2" type="ORF">G0U57_021704</name>
</gene>
<keyword evidence="3" id="KW-1185">Reference proteome</keyword>
<sequence>GKRRPISVPAACGPSARARPGEGGLRTQQPPAESLAPCALAGQEQGSCHGERPDDQTLHLPPLTRAASSPTCLQRHCLEPPEEAAWCRAPILAGSGSTNTKAAHLAALGNSYSGAKLGTARRGPPPCLPML</sequence>
<name>A0A8T1TE30_CHESE</name>
<organism evidence="2 3">
    <name type="scientific">Chelydra serpentina</name>
    <name type="common">Snapping turtle</name>
    <name type="synonym">Testudo serpentina</name>
    <dbReference type="NCBI Taxonomy" id="8475"/>
    <lineage>
        <taxon>Eukaryota</taxon>
        <taxon>Metazoa</taxon>
        <taxon>Chordata</taxon>
        <taxon>Craniata</taxon>
        <taxon>Vertebrata</taxon>
        <taxon>Euteleostomi</taxon>
        <taxon>Archelosauria</taxon>
        <taxon>Testudinata</taxon>
        <taxon>Testudines</taxon>
        <taxon>Cryptodira</taxon>
        <taxon>Durocryptodira</taxon>
        <taxon>Americhelydia</taxon>
        <taxon>Chelydroidea</taxon>
        <taxon>Chelydridae</taxon>
        <taxon>Chelydra</taxon>
    </lineage>
</organism>
<dbReference type="EMBL" id="JAHGAV010000009">
    <property type="protein sequence ID" value="KAG6939722.1"/>
    <property type="molecule type" value="Genomic_DNA"/>
</dbReference>
<reference evidence="2 3" key="1">
    <citation type="journal article" date="2020" name="G3 (Bethesda)">
        <title>Draft Genome of the Common Snapping Turtle, Chelydra serpentina, a Model for Phenotypic Plasticity in Reptiles.</title>
        <authorList>
            <person name="Das D."/>
            <person name="Singh S.K."/>
            <person name="Bierstedt J."/>
            <person name="Erickson A."/>
            <person name="Galli G.L.J."/>
            <person name="Crossley D.A. 2nd"/>
            <person name="Rhen T."/>
        </authorList>
    </citation>
    <scope>NUCLEOTIDE SEQUENCE [LARGE SCALE GENOMIC DNA]</scope>
    <source>
        <strain evidence="2">KW</strain>
    </source>
</reference>
<accession>A0A8T1TE30</accession>
<evidence type="ECO:0000313" key="3">
    <source>
        <dbReference type="Proteomes" id="UP000765507"/>
    </source>
</evidence>
<dbReference type="Proteomes" id="UP000765507">
    <property type="component" value="Unassembled WGS sequence"/>
</dbReference>
<comment type="caution">
    <text evidence="2">The sequence shown here is derived from an EMBL/GenBank/DDBJ whole genome shotgun (WGS) entry which is preliminary data.</text>
</comment>
<feature type="non-terminal residue" evidence="2">
    <location>
        <position position="1"/>
    </location>
</feature>
<dbReference type="AlphaFoldDB" id="A0A8T1TE30"/>
<feature type="region of interest" description="Disordered" evidence="1">
    <location>
        <begin position="1"/>
        <end position="63"/>
    </location>
</feature>